<protein>
    <submittedName>
        <fullName evidence="2">Uncharacterized protein</fullName>
    </submittedName>
</protein>
<dbReference type="EMBL" id="JANKAS010000022">
    <property type="protein sequence ID" value="MCR1900194.1"/>
    <property type="molecule type" value="Genomic_DNA"/>
</dbReference>
<proteinExistence type="predicted"/>
<organism evidence="2 3">
    <name type="scientific">Irregularibacter muris</name>
    <dbReference type="NCBI Taxonomy" id="1796619"/>
    <lineage>
        <taxon>Bacteria</taxon>
        <taxon>Bacillati</taxon>
        <taxon>Bacillota</taxon>
        <taxon>Clostridia</taxon>
        <taxon>Eubacteriales</taxon>
        <taxon>Eubacteriaceae</taxon>
        <taxon>Irregularibacter</taxon>
    </lineage>
</organism>
<dbReference type="Proteomes" id="UP001205748">
    <property type="component" value="Unassembled WGS sequence"/>
</dbReference>
<comment type="caution">
    <text evidence="2">The sequence shown here is derived from an EMBL/GenBank/DDBJ whole genome shotgun (WGS) entry which is preliminary data.</text>
</comment>
<evidence type="ECO:0000313" key="2">
    <source>
        <dbReference type="EMBL" id="MCR1900194.1"/>
    </source>
</evidence>
<reference evidence="2" key="1">
    <citation type="submission" date="2022-07" db="EMBL/GenBank/DDBJ databases">
        <title>Enhanced cultured diversity of the mouse gut microbiota enables custom-made synthetic communities.</title>
        <authorList>
            <person name="Afrizal A."/>
        </authorList>
    </citation>
    <scope>NUCLEOTIDE SEQUENCE</scope>
    <source>
        <strain evidence="2">DSM 28593</strain>
    </source>
</reference>
<gene>
    <name evidence="2" type="ORF">NSA47_14600</name>
</gene>
<evidence type="ECO:0000313" key="3">
    <source>
        <dbReference type="Proteomes" id="UP001205748"/>
    </source>
</evidence>
<keyword evidence="1" id="KW-0175">Coiled coil</keyword>
<dbReference type="RefSeq" id="WP_257533309.1">
    <property type="nucleotide sequence ID" value="NZ_JANKAS010000022.1"/>
</dbReference>
<evidence type="ECO:0000256" key="1">
    <source>
        <dbReference type="SAM" id="Coils"/>
    </source>
</evidence>
<accession>A0AAE3L3C0</accession>
<keyword evidence="3" id="KW-1185">Reference proteome</keyword>
<dbReference type="AlphaFoldDB" id="A0AAE3L3C0"/>
<sequence>MDKEILELLKEMQKDIKDLKVGQGRLEEGQHRLETGQSKLEEGQQKIRMLLEELEPKNANRHLELKESIKELRKDVNNVEIITSSNWNDIAKLKSIK</sequence>
<name>A0AAE3L3C0_9FIRM</name>
<feature type="coiled-coil region" evidence="1">
    <location>
        <begin position="33"/>
        <end position="82"/>
    </location>
</feature>